<dbReference type="Pfam" id="PF01479">
    <property type="entry name" value="S4"/>
    <property type="match status" value="1"/>
</dbReference>
<evidence type="ECO:0000259" key="9">
    <source>
        <dbReference type="SMART" id="SM00363"/>
    </source>
</evidence>
<comment type="function">
    <text evidence="7">With S5 and S12 plays an important role in translational accuracy.</text>
</comment>
<dbReference type="GO" id="GO:0019843">
    <property type="term" value="F:rRNA binding"/>
    <property type="evidence" value="ECO:0007669"/>
    <property type="project" value="UniProtKB-UniRule"/>
</dbReference>
<evidence type="ECO:0000256" key="4">
    <source>
        <dbReference type="ARBA" id="ARBA00022980"/>
    </source>
</evidence>
<dbReference type="Gene3D" id="1.10.1050.10">
    <property type="entry name" value="Ribosomal Protein S4 Delta 41, Chain A, domain 1"/>
    <property type="match status" value="1"/>
</dbReference>
<dbReference type="GO" id="GO:0015935">
    <property type="term" value="C:small ribosomal subunit"/>
    <property type="evidence" value="ECO:0007669"/>
    <property type="project" value="InterPro"/>
</dbReference>
<reference evidence="11 12" key="1">
    <citation type="submission" date="2020-08" db="EMBL/GenBank/DDBJ databases">
        <title>Genomic Encyclopedia of Type Strains, Phase IV (KMG-IV): sequencing the most valuable type-strain genomes for metagenomic binning, comparative biology and taxonomic classification.</title>
        <authorList>
            <person name="Goeker M."/>
        </authorList>
    </citation>
    <scope>NUCLEOTIDE SEQUENCE [LARGE SCALE GENOMIC DNA]</scope>
    <source>
        <strain evidence="11 12">DSM 23562</strain>
    </source>
</reference>
<protein>
    <recommendedName>
        <fullName evidence="6 7">Small ribosomal subunit protein uS4</fullName>
    </recommendedName>
</protein>
<dbReference type="InterPro" id="IPR002942">
    <property type="entry name" value="S4_RNA-bd"/>
</dbReference>
<evidence type="ECO:0000256" key="2">
    <source>
        <dbReference type="ARBA" id="ARBA00022730"/>
    </source>
</evidence>
<dbReference type="PROSITE" id="PS00632">
    <property type="entry name" value="RIBOSOMAL_S4"/>
    <property type="match status" value="1"/>
</dbReference>
<dbReference type="GO" id="GO:0042274">
    <property type="term" value="P:ribosomal small subunit biogenesis"/>
    <property type="evidence" value="ECO:0007669"/>
    <property type="project" value="TreeGrafter"/>
</dbReference>
<gene>
    <name evidence="7" type="primary">rpsD</name>
    <name evidence="11" type="ORF">HNQ39_004856</name>
</gene>
<dbReference type="FunFam" id="3.10.290.10:FF:000001">
    <property type="entry name" value="30S ribosomal protein S4"/>
    <property type="match status" value="1"/>
</dbReference>
<evidence type="ECO:0000256" key="5">
    <source>
        <dbReference type="ARBA" id="ARBA00023274"/>
    </source>
</evidence>
<evidence type="ECO:0000256" key="7">
    <source>
        <dbReference type="HAMAP-Rule" id="MF_01306"/>
    </source>
</evidence>
<sequence>MSKSSPNSVSGDTRCRKCRRAGEKLYLKGARCYSKKCAIERRNYAPGQHGPNARPAKPTDYGKQLREKQKMRQMYRVLEGPFRAYVAEASRRRGVTGENLLQLLEMRLDNVVFRLGFSTSRAQARQLVSHGHLLVNGKPVDIPSYQVRPGDTITIAEGSRRMSVIQDALSGVGSRIPTWLSLDAHQFTGKIVAAPRRDEVDSQVQEQVIIEFYSR</sequence>
<evidence type="ECO:0000256" key="3">
    <source>
        <dbReference type="ARBA" id="ARBA00022884"/>
    </source>
</evidence>
<dbReference type="EMBL" id="JACHGW010000005">
    <property type="protein sequence ID" value="MBB6053024.1"/>
    <property type="molecule type" value="Genomic_DNA"/>
</dbReference>
<keyword evidence="2 7" id="KW-0699">rRNA-binding</keyword>
<dbReference type="Gene3D" id="3.10.290.10">
    <property type="entry name" value="RNA-binding S4 domain"/>
    <property type="match status" value="1"/>
</dbReference>
<keyword evidence="12" id="KW-1185">Reference proteome</keyword>
<dbReference type="SMART" id="SM00363">
    <property type="entry name" value="S4"/>
    <property type="match status" value="1"/>
</dbReference>
<dbReference type="InterPro" id="IPR018079">
    <property type="entry name" value="Ribosomal_uS4_CS"/>
</dbReference>
<evidence type="ECO:0000256" key="6">
    <source>
        <dbReference type="ARBA" id="ARBA00035254"/>
    </source>
</evidence>
<dbReference type="GO" id="GO:0006412">
    <property type="term" value="P:translation"/>
    <property type="evidence" value="ECO:0007669"/>
    <property type="project" value="UniProtKB-UniRule"/>
</dbReference>
<comment type="similarity">
    <text evidence="1 7 8">Belongs to the universal ribosomal protein uS4 family.</text>
</comment>
<evidence type="ECO:0000313" key="11">
    <source>
        <dbReference type="EMBL" id="MBB6053024.1"/>
    </source>
</evidence>
<comment type="caution">
    <text evidence="11">The sequence shown here is derived from an EMBL/GenBank/DDBJ whole genome shotgun (WGS) entry which is preliminary data.</text>
</comment>
<dbReference type="PROSITE" id="PS50889">
    <property type="entry name" value="S4"/>
    <property type="match status" value="1"/>
</dbReference>
<dbReference type="AlphaFoldDB" id="A0A7W9SW64"/>
<dbReference type="CDD" id="cd00165">
    <property type="entry name" value="S4"/>
    <property type="match status" value="1"/>
</dbReference>
<dbReference type="Proteomes" id="UP000520814">
    <property type="component" value="Unassembled WGS sequence"/>
</dbReference>
<dbReference type="HAMAP" id="MF_01306_B">
    <property type="entry name" value="Ribosomal_uS4_B"/>
    <property type="match status" value="1"/>
</dbReference>
<dbReference type="NCBIfam" id="NF003717">
    <property type="entry name" value="PRK05327.1"/>
    <property type="match status" value="1"/>
</dbReference>
<dbReference type="InterPro" id="IPR036986">
    <property type="entry name" value="S4_RNA-bd_sf"/>
</dbReference>
<dbReference type="SUPFAM" id="SSF55174">
    <property type="entry name" value="Alpha-L RNA-binding motif"/>
    <property type="match status" value="1"/>
</dbReference>
<comment type="subunit">
    <text evidence="7">Part of the 30S ribosomal subunit. Contacts protein S5. The interaction surface between S4 and S5 is involved in control of translational fidelity.</text>
</comment>
<evidence type="ECO:0000259" key="10">
    <source>
        <dbReference type="SMART" id="SM01390"/>
    </source>
</evidence>
<evidence type="ECO:0000313" key="12">
    <source>
        <dbReference type="Proteomes" id="UP000520814"/>
    </source>
</evidence>
<dbReference type="GO" id="GO:0003735">
    <property type="term" value="F:structural constituent of ribosome"/>
    <property type="evidence" value="ECO:0007669"/>
    <property type="project" value="InterPro"/>
</dbReference>
<feature type="domain" description="RNA-binding S4" evidence="9">
    <location>
        <begin position="106"/>
        <end position="170"/>
    </location>
</feature>
<dbReference type="SMART" id="SM01390">
    <property type="entry name" value="Ribosomal_S4"/>
    <property type="match status" value="1"/>
</dbReference>
<dbReference type="RefSeq" id="WP_184202915.1">
    <property type="nucleotide sequence ID" value="NZ_JACHGW010000005.1"/>
</dbReference>
<dbReference type="PANTHER" id="PTHR11831">
    <property type="entry name" value="30S 40S RIBOSOMAL PROTEIN"/>
    <property type="match status" value="1"/>
</dbReference>
<dbReference type="NCBIfam" id="TIGR01017">
    <property type="entry name" value="rpsD_bact"/>
    <property type="match status" value="1"/>
</dbReference>
<evidence type="ECO:0000256" key="1">
    <source>
        <dbReference type="ARBA" id="ARBA00007465"/>
    </source>
</evidence>
<organism evidence="11 12">
    <name type="scientific">Armatimonas rosea</name>
    <dbReference type="NCBI Taxonomy" id="685828"/>
    <lineage>
        <taxon>Bacteria</taxon>
        <taxon>Bacillati</taxon>
        <taxon>Armatimonadota</taxon>
        <taxon>Armatimonadia</taxon>
        <taxon>Armatimonadales</taxon>
        <taxon>Armatimonadaceae</taxon>
        <taxon>Armatimonas</taxon>
    </lineage>
</organism>
<keyword evidence="4 7" id="KW-0689">Ribosomal protein</keyword>
<proteinExistence type="inferred from homology"/>
<keyword evidence="3 7" id="KW-0694">RNA-binding</keyword>
<dbReference type="InterPro" id="IPR005709">
    <property type="entry name" value="Ribosomal_uS4_bac-type"/>
</dbReference>
<name>A0A7W9SW64_ARMRO</name>
<keyword evidence="5 7" id="KW-0687">Ribonucleoprotein</keyword>
<dbReference type="InterPro" id="IPR001912">
    <property type="entry name" value="Ribosomal_uS4_N"/>
</dbReference>
<feature type="domain" description="Small ribosomal subunit protein uS4 N-terminal" evidence="10">
    <location>
        <begin position="11"/>
        <end position="105"/>
    </location>
</feature>
<evidence type="ECO:0000256" key="8">
    <source>
        <dbReference type="RuleBase" id="RU003699"/>
    </source>
</evidence>
<dbReference type="Pfam" id="PF00163">
    <property type="entry name" value="Ribosomal_S4"/>
    <property type="match status" value="1"/>
</dbReference>
<dbReference type="InterPro" id="IPR022801">
    <property type="entry name" value="Ribosomal_uS4"/>
</dbReference>
<dbReference type="PANTHER" id="PTHR11831:SF4">
    <property type="entry name" value="SMALL RIBOSOMAL SUBUNIT PROTEIN US4M"/>
    <property type="match status" value="1"/>
</dbReference>
<accession>A0A7W9SW64</accession>
<comment type="function">
    <text evidence="7">One of the primary rRNA binding proteins, it binds directly to 16S rRNA where it nucleates assembly of the body of the 30S subunit.</text>
</comment>